<dbReference type="STRING" id="1169540.A0A0G4GA05"/>
<feature type="domain" description="Kringle" evidence="3">
    <location>
        <begin position="38"/>
        <end position="114"/>
    </location>
</feature>
<dbReference type="PRINTS" id="PR00018">
    <property type="entry name" value="KRINGLE"/>
</dbReference>
<dbReference type="PROSITE" id="PS50070">
    <property type="entry name" value="KRINGLE_2"/>
    <property type="match status" value="1"/>
</dbReference>
<evidence type="ECO:0000256" key="2">
    <source>
        <dbReference type="ARBA" id="ARBA00023157"/>
    </source>
</evidence>
<dbReference type="PANTHER" id="PTHR24261:SF7">
    <property type="entry name" value="KRINGLE DOMAIN-CONTAINING PROTEIN"/>
    <property type="match status" value="1"/>
</dbReference>
<evidence type="ECO:0000313" key="4">
    <source>
        <dbReference type="EMBL" id="CEM25806.1"/>
    </source>
</evidence>
<keyword evidence="1" id="KW-0420">Kringle</keyword>
<organism evidence="4 5">
    <name type="scientific">Vitrella brassicaformis (strain CCMP3155)</name>
    <dbReference type="NCBI Taxonomy" id="1169540"/>
    <lineage>
        <taxon>Eukaryota</taxon>
        <taxon>Sar</taxon>
        <taxon>Alveolata</taxon>
        <taxon>Colpodellida</taxon>
        <taxon>Vitrellaceae</taxon>
        <taxon>Vitrella</taxon>
    </lineage>
</organism>
<dbReference type="PANTHER" id="PTHR24261">
    <property type="entry name" value="PLASMINOGEN-RELATED"/>
    <property type="match status" value="1"/>
</dbReference>
<dbReference type="InterPro" id="IPR013806">
    <property type="entry name" value="Kringle-like"/>
</dbReference>
<gene>
    <name evidence="4" type="ORF">Vbra_9841</name>
</gene>
<evidence type="ECO:0000259" key="3">
    <source>
        <dbReference type="PROSITE" id="PS50070"/>
    </source>
</evidence>
<name>A0A0G4GA05_VITBC</name>
<evidence type="ECO:0000256" key="1">
    <source>
        <dbReference type="ARBA" id="ARBA00022572"/>
    </source>
</evidence>
<proteinExistence type="predicted"/>
<reference evidence="4 5" key="1">
    <citation type="submission" date="2014-11" db="EMBL/GenBank/DDBJ databases">
        <authorList>
            <person name="Zhu J."/>
            <person name="Qi W."/>
            <person name="Song R."/>
        </authorList>
    </citation>
    <scope>NUCLEOTIDE SEQUENCE [LARGE SCALE GENOMIC DNA]</scope>
</reference>
<dbReference type="OrthoDB" id="41905at2759"/>
<dbReference type="InterPro" id="IPR050759">
    <property type="entry name" value="Serine_protease_kringle"/>
</dbReference>
<dbReference type="SUPFAM" id="SSF57440">
    <property type="entry name" value="Kringle-like"/>
    <property type="match status" value="1"/>
</dbReference>
<dbReference type="CDD" id="cd00108">
    <property type="entry name" value="KR"/>
    <property type="match status" value="1"/>
</dbReference>
<keyword evidence="2" id="KW-1015">Disulfide bond</keyword>
<dbReference type="EMBL" id="CDMY01000603">
    <property type="protein sequence ID" value="CEM25806.1"/>
    <property type="molecule type" value="Genomic_DNA"/>
</dbReference>
<dbReference type="InterPro" id="IPR000001">
    <property type="entry name" value="Kringle"/>
</dbReference>
<dbReference type="Pfam" id="PF00051">
    <property type="entry name" value="Kringle"/>
    <property type="match status" value="1"/>
</dbReference>
<dbReference type="InParanoid" id="A0A0G4GA05"/>
<dbReference type="SMART" id="SM00130">
    <property type="entry name" value="KR"/>
    <property type="match status" value="1"/>
</dbReference>
<dbReference type="InterPro" id="IPR038178">
    <property type="entry name" value="Kringle_sf"/>
</dbReference>
<dbReference type="AlphaFoldDB" id="A0A0G4GA05"/>
<dbReference type="VEuPathDB" id="CryptoDB:Vbra_9841"/>
<evidence type="ECO:0000313" key="5">
    <source>
        <dbReference type="Proteomes" id="UP000041254"/>
    </source>
</evidence>
<dbReference type="Gene3D" id="2.40.20.10">
    <property type="entry name" value="Plasminogen Kringle 4"/>
    <property type="match status" value="1"/>
</dbReference>
<protein>
    <recommendedName>
        <fullName evidence="3">Kringle domain-containing protein</fullName>
    </recommendedName>
</protein>
<dbReference type="Proteomes" id="UP000041254">
    <property type="component" value="Unassembled WGS sequence"/>
</dbReference>
<accession>A0A0G4GA05</accession>
<sequence>MVWATRDGLPADSGAFCGHCRGQRWPSLAYDCYKAEDKGVSYRGHHDHTLSGRACQKWTEAVPHQIPEQMSTASESGVGNHAFCRNPDPSAHDRPWCHTVDPDTPTEDCDVPICKDTSDTYSEDAEGTKAYMGHTVDCNCGSDKTGAGPWSGVLTQMRRKRHAKGSRGLQAGDGGDDCDCID</sequence>
<keyword evidence="5" id="KW-1185">Reference proteome</keyword>